<dbReference type="Proteomes" id="UP000597444">
    <property type="component" value="Unassembled WGS sequence"/>
</dbReference>
<dbReference type="InterPro" id="IPR018392">
    <property type="entry name" value="LysM"/>
</dbReference>
<name>A0A8J3IGJ2_9CHLR</name>
<dbReference type="RefSeq" id="WP_220201311.1">
    <property type="nucleotide sequence ID" value="NZ_BNJK01000001.1"/>
</dbReference>
<dbReference type="Gene3D" id="3.10.350.10">
    <property type="entry name" value="LysM domain"/>
    <property type="match status" value="1"/>
</dbReference>
<feature type="domain" description="Contractile injection system tube protein N-terminal" evidence="2">
    <location>
        <begin position="16"/>
        <end position="141"/>
    </location>
</feature>
<dbReference type="Pfam" id="PF01476">
    <property type="entry name" value="LysM"/>
    <property type="match status" value="1"/>
</dbReference>
<proteinExistence type="predicted"/>
<evidence type="ECO:0000259" key="2">
    <source>
        <dbReference type="Pfam" id="PF19266"/>
    </source>
</evidence>
<accession>A0A8J3IGJ2</accession>
<keyword evidence="4" id="KW-1185">Reference proteome</keyword>
<evidence type="ECO:0000313" key="3">
    <source>
        <dbReference type="EMBL" id="GHO90345.1"/>
    </source>
</evidence>
<organism evidence="3 4">
    <name type="scientific">Reticulibacter mediterranei</name>
    <dbReference type="NCBI Taxonomy" id="2778369"/>
    <lineage>
        <taxon>Bacteria</taxon>
        <taxon>Bacillati</taxon>
        <taxon>Chloroflexota</taxon>
        <taxon>Ktedonobacteria</taxon>
        <taxon>Ktedonobacterales</taxon>
        <taxon>Reticulibacteraceae</taxon>
        <taxon>Reticulibacter</taxon>
    </lineage>
</organism>
<dbReference type="EMBL" id="BNJK01000001">
    <property type="protein sequence ID" value="GHO90345.1"/>
    <property type="molecule type" value="Genomic_DNA"/>
</dbReference>
<reference evidence="3" key="1">
    <citation type="submission" date="2020-10" db="EMBL/GenBank/DDBJ databases">
        <title>Taxonomic study of unclassified bacteria belonging to the class Ktedonobacteria.</title>
        <authorList>
            <person name="Yabe S."/>
            <person name="Wang C.M."/>
            <person name="Zheng Y."/>
            <person name="Sakai Y."/>
            <person name="Cavaletti L."/>
            <person name="Monciardini P."/>
            <person name="Donadio S."/>
        </authorList>
    </citation>
    <scope>NUCLEOTIDE SEQUENCE</scope>
    <source>
        <strain evidence="3">ID150040</strain>
    </source>
</reference>
<comment type="caution">
    <text evidence="3">The sequence shown here is derived from an EMBL/GenBank/DDBJ whole genome shotgun (WGS) entry which is preliminary data.</text>
</comment>
<sequence length="209" mass="23249">MALTNLAKAVIINTVTNEKITVMYNPEEFKLDQGNNFAEVGIPGLNAPPIQYIRGRLRTLTMDLFFDTYESQQDVRLRSGQIVNLLNTLPQTQAPPVLLFTMGRFSFECVLVDAGQRFTMFLRDGTPVRATLSVRFQEYVRVDITIQQSNAPTPPTLQNFAEGQTLSELAGTQLGDPGQWRQIAEANNIDDPFHIPPGTPLIIPRGGKS</sequence>
<evidence type="ECO:0000313" key="4">
    <source>
        <dbReference type="Proteomes" id="UP000597444"/>
    </source>
</evidence>
<dbReference type="InterPro" id="IPR036779">
    <property type="entry name" value="LysM_dom_sf"/>
</dbReference>
<evidence type="ECO:0000259" key="1">
    <source>
        <dbReference type="Pfam" id="PF01476"/>
    </source>
</evidence>
<gene>
    <name evidence="3" type="ORF">KSF_003930</name>
</gene>
<dbReference type="InterPro" id="IPR045361">
    <property type="entry name" value="CIS_tube_prot_N"/>
</dbReference>
<dbReference type="AlphaFoldDB" id="A0A8J3IGJ2"/>
<dbReference type="Pfam" id="PF19266">
    <property type="entry name" value="CIS_tube"/>
    <property type="match status" value="1"/>
</dbReference>
<protein>
    <submittedName>
        <fullName evidence="3">Peptidoglycan-binding protein</fullName>
    </submittedName>
</protein>
<feature type="domain" description="LysM" evidence="1">
    <location>
        <begin position="163"/>
        <end position="204"/>
    </location>
</feature>